<reference evidence="4" key="1">
    <citation type="submission" date="2020-10" db="EMBL/GenBank/DDBJ databases">
        <authorList>
            <person name="Han B."/>
            <person name="Lu T."/>
            <person name="Zhao Q."/>
            <person name="Huang X."/>
            <person name="Zhao Y."/>
        </authorList>
    </citation>
    <scope>NUCLEOTIDE SEQUENCE</scope>
</reference>
<keyword evidence="2" id="KW-1133">Transmembrane helix</keyword>
<feature type="transmembrane region" description="Helical" evidence="2">
    <location>
        <begin position="119"/>
        <end position="144"/>
    </location>
</feature>
<dbReference type="Pfam" id="PF13968">
    <property type="entry name" value="DUF4220"/>
    <property type="match status" value="1"/>
</dbReference>
<feature type="transmembrane region" description="Helical" evidence="2">
    <location>
        <begin position="193"/>
        <end position="214"/>
    </location>
</feature>
<dbReference type="InterPro" id="IPR007658">
    <property type="entry name" value="DUF594"/>
</dbReference>
<dbReference type="Proteomes" id="UP000604825">
    <property type="component" value="Unassembled WGS sequence"/>
</dbReference>
<keyword evidence="2" id="KW-0472">Membrane</keyword>
<feature type="domain" description="DUF4220" evidence="3">
    <location>
        <begin position="196"/>
        <end position="548"/>
    </location>
</feature>
<evidence type="ECO:0000259" key="3">
    <source>
        <dbReference type="Pfam" id="PF13968"/>
    </source>
</evidence>
<feature type="transmembrane region" description="Helical" evidence="2">
    <location>
        <begin position="54"/>
        <end position="75"/>
    </location>
</feature>
<comment type="caution">
    <text evidence="4">The sequence shown here is derived from an EMBL/GenBank/DDBJ whole genome shotgun (WGS) entry which is preliminary data.</text>
</comment>
<feature type="region of interest" description="Disordered" evidence="1">
    <location>
        <begin position="820"/>
        <end position="845"/>
    </location>
</feature>
<accession>A0A811RDD5</accession>
<dbReference type="AlphaFoldDB" id="A0A811RDD5"/>
<evidence type="ECO:0000313" key="4">
    <source>
        <dbReference type="EMBL" id="CAD6268022.1"/>
    </source>
</evidence>
<organism evidence="4 5">
    <name type="scientific">Miscanthus lutarioriparius</name>
    <dbReference type="NCBI Taxonomy" id="422564"/>
    <lineage>
        <taxon>Eukaryota</taxon>
        <taxon>Viridiplantae</taxon>
        <taxon>Streptophyta</taxon>
        <taxon>Embryophyta</taxon>
        <taxon>Tracheophyta</taxon>
        <taxon>Spermatophyta</taxon>
        <taxon>Magnoliopsida</taxon>
        <taxon>Liliopsida</taxon>
        <taxon>Poales</taxon>
        <taxon>Poaceae</taxon>
        <taxon>PACMAD clade</taxon>
        <taxon>Panicoideae</taxon>
        <taxon>Andropogonodae</taxon>
        <taxon>Andropogoneae</taxon>
        <taxon>Saccharinae</taxon>
        <taxon>Miscanthus</taxon>
    </lineage>
</organism>
<evidence type="ECO:0000256" key="2">
    <source>
        <dbReference type="SAM" id="Phobius"/>
    </source>
</evidence>
<feature type="transmembrane region" description="Helical" evidence="2">
    <location>
        <begin position="164"/>
        <end position="181"/>
    </location>
</feature>
<keyword evidence="2" id="KW-0812">Transmembrane</keyword>
<name>A0A811RDD5_9POAL</name>
<dbReference type="Pfam" id="PF04578">
    <property type="entry name" value="DUF594"/>
    <property type="match status" value="1"/>
</dbReference>
<proteinExistence type="predicted"/>
<dbReference type="PANTHER" id="PTHR31325">
    <property type="entry name" value="OS01G0798800 PROTEIN-RELATED"/>
    <property type="match status" value="1"/>
</dbReference>
<evidence type="ECO:0000256" key="1">
    <source>
        <dbReference type="SAM" id="MobiDB-lite"/>
    </source>
</evidence>
<gene>
    <name evidence="4" type="ORF">NCGR_LOCUS51327</name>
</gene>
<keyword evidence="5" id="KW-1185">Reference proteome</keyword>
<sequence>MPEPAPASHPSPSGLKRFHGDSRQVHTRSMYEYDIITRLLCPFFSMLLRWMYRILLLCCVLSVFLWLFQLGFDIIQLLLVSTRPWEQPENPQVDMVMVTTLVIRCLLPSIFFQKQPRLVFLYPLSSVVPVLVMLLFSWVFPWLLQLFTRLWGGQPENPQLEVEILAASVVVLQWLQFIFCRERFRRNRLLVQWGAWSAYYAPLPLAAFAVGVMLKFRCPYWLVAIFFAAGKADSMAAYRLDDDSQKVRRFAKRTLMLAYLILALLQLQGEGGSVPCRRRPVAEMYSLALGLFVFLVHLKITSMEMIPSIDICMVAAEAVRHRGKRTTPAHRAVVAVGSLESRGTAVSGCTTYKDILHLNYSSELKDACLSSSSFLQLLQRYSASQSQAEVVDSSSSVNNILRADKSTKRAFKIVEVELSFLYDYFFSTHGSPSHTSYRLYNDYSISKIGFLFSILSLVYPADDEEEAAKAKPELGASVYAVYALILLELCQLVVYLTSNWLVVSVMCDRAKNSRHTSPLLRILGTLFRRAGSQQRRWPNELGQYVLIENCHRTSLKERLLGSLLGLRQRGSLGSPVALSDEMKRWVLDKAAADHSGFTFPIDDELSWAWRQDTEARTILIWHIATWFCAKTEEKMVFPTSACGLLSLPEYRVAVTLSSYCAYLVTFRPELLPGHHTIAASVFDEAITEAEFYLEGQTSPSERYTRMATWLRKHDPSYQRLRKHDPSYQRLRKQGSPDLGILKLGVRLGRQLIDMEGGGSSSSSSYKYWKTIANFWIEMLLHVAQADNVKAHIEHLAKGGEFVTHLWALLSHAGIKRNSPFDFKQTKDDGAKSGQAYESKGKGRAN</sequence>
<dbReference type="EMBL" id="CAJGYO010000014">
    <property type="protein sequence ID" value="CAD6268022.1"/>
    <property type="molecule type" value="Genomic_DNA"/>
</dbReference>
<evidence type="ECO:0000313" key="5">
    <source>
        <dbReference type="Proteomes" id="UP000604825"/>
    </source>
</evidence>
<dbReference type="InterPro" id="IPR025315">
    <property type="entry name" value="DUF4220"/>
</dbReference>
<dbReference type="OrthoDB" id="10457051at2759"/>
<protein>
    <recommendedName>
        <fullName evidence="3">DUF4220 domain-containing protein</fullName>
    </recommendedName>
</protein>